<dbReference type="PROSITE" id="PS00678">
    <property type="entry name" value="WD_REPEATS_1"/>
    <property type="match status" value="1"/>
</dbReference>
<dbReference type="InterPro" id="IPR019775">
    <property type="entry name" value="WD40_repeat_CS"/>
</dbReference>
<evidence type="ECO:0000256" key="2">
    <source>
        <dbReference type="ARBA" id="ARBA00022737"/>
    </source>
</evidence>
<evidence type="ECO:0000313" key="5">
    <source>
        <dbReference type="RefSeq" id="XP_035680837.1"/>
    </source>
</evidence>
<evidence type="ECO:0000256" key="1">
    <source>
        <dbReference type="ARBA" id="ARBA00022574"/>
    </source>
</evidence>
<dbReference type="InterPro" id="IPR001680">
    <property type="entry name" value="WD40_rpt"/>
</dbReference>
<dbReference type="GeneID" id="118418853"/>
<dbReference type="PANTHER" id="PTHR19879">
    <property type="entry name" value="TRANSCRIPTION INITIATION FACTOR TFIID"/>
    <property type="match status" value="1"/>
</dbReference>
<dbReference type="CDD" id="cd00200">
    <property type="entry name" value="WD40"/>
    <property type="match status" value="1"/>
</dbReference>
<sequence>MVTALVRCTELGSFHTFPSAIAMSELTWTALRGHSEWIENCCFSPDGRLLATSSGDETVRLWDLTKPGYPAVAVLSHPDSYAVWSCDFSRDGGLLCTCTDTGGVHVWKMPKRDREGNLKTSEGHLVRSFCSKDAHGFPTSLYRCRFSPCFNYLAACGVDRTIKIWCWREYDVFQATLVGHKNSVEDLAFAPDPDSHLPNFQIASCSRDRTTRLWTGRVGGNDLQCKILQGQGGPKWALAVSFSPDGSLLATCCSDGTVQIWCTRTLTEPRVLTGHTSTVWSGSFLHTAADRLVLATCSSDKTVRLWDPVSGKQLLQAERVMSGAADPNLEELFCCRLSPDGRLLACCANDNNVYLASIDGKF</sequence>
<dbReference type="OrthoDB" id="2161379at2759"/>
<dbReference type="Gene3D" id="2.130.10.10">
    <property type="entry name" value="YVTN repeat-like/Quinoprotein amine dehydrogenase"/>
    <property type="match status" value="3"/>
</dbReference>
<feature type="repeat" description="WD" evidence="3">
    <location>
        <begin position="31"/>
        <end position="64"/>
    </location>
</feature>
<evidence type="ECO:0000256" key="3">
    <source>
        <dbReference type="PROSITE-ProRule" id="PRU00221"/>
    </source>
</evidence>
<dbReference type="AlphaFoldDB" id="A0A9J7MTT0"/>
<dbReference type="PROSITE" id="PS50082">
    <property type="entry name" value="WD_REPEATS_2"/>
    <property type="match status" value="4"/>
</dbReference>
<evidence type="ECO:0000313" key="4">
    <source>
        <dbReference type="Proteomes" id="UP000001554"/>
    </source>
</evidence>
<reference evidence="4" key="1">
    <citation type="journal article" date="2020" name="Nat. Ecol. Evol.">
        <title>Deeply conserved synteny resolves early events in vertebrate evolution.</title>
        <authorList>
            <person name="Simakov O."/>
            <person name="Marletaz F."/>
            <person name="Yue J.X."/>
            <person name="O'Connell B."/>
            <person name="Jenkins J."/>
            <person name="Brandt A."/>
            <person name="Calef R."/>
            <person name="Tung C.H."/>
            <person name="Huang T.K."/>
            <person name="Schmutz J."/>
            <person name="Satoh N."/>
            <person name="Yu J.K."/>
            <person name="Putnam N.H."/>
            <person name="Green R.E."/>
            <person name="Rokhsar D.S."/>
        </authorList>
    </citation>
    <scope>NUCLEOTIDE SEQUENCE [LARGE SCALE GENOMIC DNA]</scope>
    <source>
        <strain evidence="4">S238N-H82</strain>
    </source>
</reference>
<keyword evidence="2" id="KW-0677">Repeat</keyword>
<dbReference type="OMA" id="SERGCIT"/>
<feature type="repeat" description="WD" evidence="3">
    <location>
        <begin position="239"/>
        <end position="261"/>
    </location>
</feature>
<keyword evidence="4" id="KW-1185">Reference proteome</keyword>
<keyword evidence="1 3" id="KW-0853">WD repeat</keyword>
<dbReference type="PANTHER" id="PTHR19879:SF9">
    <property type="entry name" value="TRANSCRIPTION INITIATION FACTOR TFIID SUBUNIT 5"/>
    <property type="match status" value="1"/>
</dbReference>
<gene>
    <name evidence="5" type="primary">LOC118418853</name>
</gene>
<dbReference type="Proteomes" id="UP000001554">
    <property type="component" value="Chromosome 7"/>
</dbReference>
<organism evidence="4 5">
    <name type="scientific">Branchiostoma floridae</name>
    <name type="common">Florida lancelet</name>
    <name type="synonym">Amphioxus</name>
    <dbReference type="NCBI Taxonomy" id="7739"/>
    <lineage>
        <taxon>Eukaryota</taxon>
        <taxon>Metazoa</taxon>
        <taxon>Chordata</taxon>
        <taxon>Cephalochordata</taxon>
        <taxon>Leptocardii</taxon>
        <taxon>Amphioxiformes</taxon>
        <taxon>Branchiostomatidae</taxon>
        <taxon>Branchiostoma</taxon>
    </lineage>
</organism>
<dbReference type="InterPro" id="IPR020472">
    <property type="entry name" value="WD40_PAC1"/>
</dbReference>
<reference evidence="5" key="2">
    <citation type="submission" date="2025-08" db="UniProtKB">
        <authorList>
            <consortium name="RefSeq"/>
        </authorList>
    </citation>
    <scope>IDENTIFICATION</scope>
    <source>
        <strain evidence="5">S238N-H82</strain>
        <tissue evidence="5">Testes</tissue>
    </source>
</reference>
<dbReference type="PRINTS" id="PR00320">
    <property type="entry name" value="GPROTEINBRPT"/>
</dbReference>
<dbReference type="SUPFAM" id="SSF50978">
    <property type="entry name" value="WD40 repeat-like"/>
    <property type="match status" value="1"/>
</dbReference>
<accession>A0A9J7MTT0</accession>
<dbReference type="InterPro" id="IPR015943">
    <property type="entry name" value="WD40/YVTN_repeat-like_dom_sf"/>
</dbReference>
<dbReference type="Pfam" id="PF00400">
    <property type="entry name" value="WD40"/>
    <property type="match status" value="7"/>
</dbReference>
<protein>
    <submittedName>
        <fullName evidence="5">Uncharacterized WD repeat-containing protein alr2800-like isoform X1</fullName>
    </submittedName>
</protein>
<dbReference type="InterPro" id="IPR036322">
    <property type="entry name" value="WD40_repeat_dom_sf"/>
</dbReference>
<dbReference type="SMART" id="SM00320">
    <property type="entry name" value="WD40"/>
    <property type="match status" value="7"/>
</dbReference>
<feature type="repeat" description="WD" evidence="3">
    <location>
        <begin position="177"/>
        <end position="214"/>
    </location>
</feature>
<dbReference type="PROSITE" id="PS50294">
    <property type="entry name" value="WD_REPEATS_REGION"/>
    <property type="match status" value="1"/>
</dbReference>
<feature type="repeat" description="WD" evidence="3">
    <location>
        <begin position="272"/>
        <end position="316"/>
    </location>
</feature>
<dbReference type="RefSeq" id="XP_035680837.1">
    <property type="nucleotide sequence ID" value="XM_035824944.1"/>
</dbReference>
<name>A0A9J7MTT0_BRAFL</name>
<dbReference type="KEGG" id="bfo:118418853"/>
<proteinExistence type="predicted"/>